<dbReference type="SUPFAM" id="SSF52540">
    <property type="entry name" value="P-loop containing nucleoside triphosphate hydrolases"/>
    <property type="match status" value="1"/>
</dbReference>
<sequence length="195" mass="21674">MYAEKSASQITIYIVGPSSTGKSTLCGALAKRLGISGKAYVTEVARSVMTAQGYTRNDIGKIEMQRAIMDAQIVKEEEGSGSPIQLCDRSAIDPIVYSILTAQDSSEAENRRMSLVTNPSFQRTLGRYRHSIFILLSPNPLWLKDDGIRSLEKQEECYLAFKEVLRDFGLGFREIGRDMPMLAERVSLVMGLARL</sequence>
<comment type="caution">
    <text evidence="2">The sequence shown here is derived from an EMBL/GenBank/DDBJ whole genome shotgun (WGS) entry which is preliminary data.</text>
</comment>
<evidence type="ECO:0000313" key="3">
    <source>
        <dbReference type="Proteomes" id="UP001556367"/>
    </source>
</evidence>
<proteinExistence type="predicted"/>
<accession>A0ABR3JR15</accession>
<organism evidence="2 3">
    <name type="scientific">Hohenbuehelia grisea</name>
    <dbReference type="NCBI Taxonomy" id="104357"/>
    <lineage>
        <taxon>Eukaryota</taxon>
        <taxon>Fungi</taxon>
        <taxon>Dikarya</taxon>
        <taxon>Basidiomycota</taxon>
        <taxon>Agaricomycotina</taxon>
        <taxon>Agaricomycetes</taxon>
        <taxon>Agaricomycetidae</taxon>
        <taxon>Agaricales</taxon>
        <taxon>Pleurotineae</taxon>
        <taxon>Pleurotaceae</taxon>
        <taxon>Hohenbuehelia</taxon>
    </lineage>
</organism>
<dbReference type="InterPro" id="IPR027417">
    <property type="entry name" value="P-loop_NTPase"/>
</dbReference>
<protein>
    <recommendedName>
        <fullName evidence="1">NadR/Ttd14 AAA domain-containing protein</fullName>
    </recommendedName>
</protein>
<dbReference type="InterPro" id="IPR038727">
    <property type="entry name" value="NadR/Ttd14_AAA_dom"/>
</dbReference>
<dbReference type="EMBL" id="JASNQZ010000004">
    <property type="protein sequence ID" value="KAL0957937.1"/>
    <property type="molecule type" value="Genomic_DNA"/>
</dbReference>
<keyword evidence="3" id="KW-1185">Reference proteome</keyword>
<dbReference type="Gene3D" id="3.40.50.300">
    <property type="entry name" value="P-loop containing nucleotide triphosphate hydrolases"/>
    <property type="match status" value="1"/>
</dbReference>
<evidence type="ECO:0000313" key="2">
    <source>
        <dbReference type="EMBL" id="KAL0957937.1"/>
    </source>
</evidence>
<name>A0ABR3JR15_9AGAR</name>
<gene>
    <name evidence="2" type="ORF">HGRIS_000118</name>
</gene>
<feature type="domain" description="NadR/Ttd14 AAA" evidence="1">
    <location>
        <begin position="12"/>
        <end position="175"/>
    </location>
</feature>
<evidence type="ECO:0000259" key="1">
    <source>
        <dbReference type="Pfam" id="PF13521"/>
    </source>
</evidence>
<dbReference type="Pfam" id="PF13521">
    <property type="entry name" value="AAA_28"/>
    <property type="match status" value="1"/>
</dbReference>
<reference evidence="3" key="1">
    <citation type="submission" date="2024-06" db="EMBL/GenBank/DDBJ databases">
        <title>Multi-omics analyses provide insights into the biosynthesis of the anticancer antibiotic pleurotin in Hohenbuehelia grisea.</title>
        <authorList>
            <person name="Weaver J.A."/>
            <person name="Alberti F."/>
        </authorList>
    </citation>
    <scope>NUCLEOTIDE SEQUENCE [LARGE SCALE GENOMIC DNA]</scope>
    <source>
        <strain evidence="3">T-177</strain>
    </source>
</reference>
<dbReference type="Proteomes" id="UP001556367">
    <property type="component" value="Unassembled WGS sequence"/>
</dbReference>